<dbReference type="InterPro" id="IPR022742">
    <property type="entry name" value="Hydrolase_4"/>
</dbReference>
<accession>A0ABY6Z378</accession>
<evidence type="ECO:0000313" key="3">
    <source>
        <dbReference type="Proteomes" id="UP001164803"/>
    </source>
</evidence>
<dbReference type="RefSeq" id="WP_268044172.1">
    <property type="nucleotide sequence ID" value="NZ_CP104064.1"/>
</dbReference>
<evidence type="ECO:0000259" key="1">
    <source>
        <dbReference type="Pfam" id="PF12146"/>
    </source>
</evidence>
<dbReference type="Pfam" id="PF12146">
    <property type="entry name" value="Hydrolase_4"/>
    <property type="match status" value="1"/>
</dbReference>
<gene>
    <name evidence="2" type="ORF">NZD86_21860</name>
</gene>
<organism evidence="2 3">
    <name type="scientific">Alicyclobacillus dauci</name>
    <dbReference type="NCBI Taxonomy" id="1475485"/>
    <lineage>
        <taxon>Bacteria</taxon>
        <taxon>Bacillati</taxon>
        <taxon>Bacillota</taxon>
        <taxon>Bacilli</taxon>
        <taxon>Bacillales</taxon>
        <taxon>Alicyclobacillaceae</taxon>
        <taxon>Alicyclobacillus</taxon>
    </lineage>
</organism>
<sequence>MKMNLPHCALAWHVSKINNWSELAQAKIEVAETHQRKGLVGDAELTLRTAGLYYNLAQWIFPERCSQKQHLFHLSRDAFRRADMLSDIETRYVKLDIDDNQCIGRIRIPSEPRGCVIIINPIDSSKEELFTYEKDFLDAHYVTISFDGPGQGETYVTNGLKATYKNWSEFVNKLIEYTVEHFPTIPAFIFGTSFGASWVIYGSCHPNISKAVAVSPAFDRQRMSMPDYFNERMNCIHGDDKDPFPDFEKLHYRNPVFLFHGGRDRMVKRSDIYHLYEMLPEGSRLIEYEEEMHCCNYKLREIRELAIEWYNEDRIFKPGVYSDVQI</sequence>
<name>A0ABY6Z378_9BACL</name>
<proteinExistence type="predicted"/>
<feature type="domain" description="Serine aminopeptidase S33" evidence="1">
    <location>
        <begin position="111"/>
        <end position="226"/>
    </location>
</feature>
<dbReference type="Gene3D" id="3.40.50.1820">
    <property type="entry name" value="alpha/beta hydrolase"/>
    <property type="match status" value="1"/>
</dbReference>
<dbReference type="EMBL" id="CP104064">
    <property type="protein sequence ID" value="WAH36786.1"/>
    <property type="molecule type" value="Genomic_DNA"/>
</dbReference>
<dbReference type="InterPro" id="IPR029058">
    <property type="entry name" value="AB_hydrolase_fold"/>
</dbReference>
<reference evidence="2" key="1">
    <citation type="submission" date="2022-08" db="EMBL/GenBank/DDBJ databases">
        <title>Alicyclobacillus dauci DSM2870, complete genome.</title>
        <authorList>
            <person name="Wang Q."/>
            <person name="Cai R."/>
            <person name="Wang Z."/>
        </authorList>
    </citation>
    <scope>NUCLEOTIDE SEQUENCE</scope>
    <source>
        <strain evidence="2">DSM 28700</strain>
    </source>
</reference>
<dbReference type="SUPFAM" id="SSF53474">
    <property type="entry name" value="alpha/beta-Hydrolases"/>
    <property type="match status" value="1"/>
</dbReference>
<dbReference type="Proteomes" id="UP001164803">
    <property type="component" value="Chromosome"/>
</dbReference>
<keyword evidence="3" id="KW-1185">Reference proteome</keyword>
<evidence type="ECO:0000313" key="2">
    <source>
        <dbReference type="EMBL" id="WAH36786.1"/>
    </source>
</evidence>
<protein>
    <submittedName>
        <fullName evidence="2">Lysophospholipase</fullName>
    </submittedName>
</protein>